<keyword evidence="1" id="KW-0812">Transmembrane</keyword>
<proteinExistence type="predicted"/>
<dbReference type="AlphaFoldDB" id="A0A6P8S1R7"/>
<feature type="transmembrane region" description="Helical" evidence="1">
    <location>
        <begin position="34"/>
        <end position="54"/>
    </location>
</feature>
<organism evidence="2 3">
    <name type="scientific">Geotrypetes seraphini</name>
    <name type="common">Gaboon caecilian</name>
    <name type="synonym">Caecilia seraphini</name>
    <dbReference type="NCBI Taxonomy" id="260995"/>
    <lineage>
        <taxon>Eukaryota</taxon>
        <taxon>Metazoa</taxon>
        <taxon>Chordata</taxon>
        <taxon>Craniata</taxon>
        <taxon>Vertebrata</taxon>
        <taxon>Euteleostomi</taxon>
        <taxon>Amphibia</taxon>
        <taxon>Gymnophiona</taxon>
        <taxon>Geotrypetes</taxon>
    </lineage>
</organism>
<keyword evidence="2" id="KW-1185">Reference proteome</keyword>
<gene>
    <name evidence="3" type="primary">LOC117365099</name>
</gene>
<accession>A0A6P8S1R7</accession>
<dbReference type="RefSeq" id="XP_033810941.1">
    <property type="nucleotide sequence ID" value="XM_033955050.1"/>
</dbReference>
<reference evidence="3" key="1">
    <citation type="submission" date="2025-08" db="UniProtKB">
        <authorList>
            <consortium name="RefSeq"/>
        </authorList>
    </citation>
    <scope>IDENTIFICATION</scope>
</reference>
<evidence type="ECO:0000313" key="3">
    <source>
        <dbReference type="RefSeq" id="XP_033810941.1"/>
    </source>
</evidence>
<name>A0A6P8S1R7_GEOSA</name>
<evidence type="ECO:0000313" key="2">
    <source>
        <dbReference type="Proteomes" id="UP000515159"/>
    </source>
</evidence>
<dbReference type="Proteomes" id="UP000515159">
    <property type="component" value="Chromosome 8"/>
</dbReference>
<evidence type="ECO:0000256" key="1">
    <source>
        <dbReference type="SAM" id="Phobius"/>
    </source>
</evidence>
<keyword evidence="1" id="KW-1133">Transmembrane helix</keyword>
<sequence>MMQYMDLHYQQYHIPPLELWRTQRKIPKEHYGQLETLIVLCVFTVLGIVSLGHVEGWTPARRLVLDDNARFQWGWRSATSRRQQEKFSCEKGQRCTIANITTNVDIWKGPHNDRRGYIFYALYQSQVVVKNYLSSL</sequence>
<keyword evidence="1" id="KW-0472">Membrane</keyword>
<dbReference type="GeneID" id="117365099"/>
<protein>
    <submittedName>
        <fullName evidence="3">Uncharacterized protein LOC117365099 isoform X2</fullName>
    </submittedName>
</protein>